<dbReference type="EMBL" id="FORO01000027">
    <property type="protein sequence ID" value="SFJ40910.1"/>
    <property type="molecule type" value="Genomic_DNA"/>
</dbReference>
<dbReference type="AlphaFoldDB" id="A0A1I3R4F8"/>
<dbReference type="Proteomes" id="UP000182829">
    <property type="component" value="Unassembled WGS sequence"/>
</dbReference>
<evidence type="ECO:0000313" key="1">
    <source>
        <dbReference type="EMBL" id="SFJ40910.1"/>
    </source>
</evidence>
<name>A0A1I3R4F8_9EURY</name>
<evidence type="ECO:0000313" key="2">
    <source>
        <dbReference type="Proteomes" id="UP000182829"/>
    </source>
</evidence>
<sequence>MTEDSSRHSSLESTLEAARLVYGVALVDDQPTFLECIDADAFDDGHETALYTAFNSVGATLVPFVHETEAEVSEERVSTVVRALEEEPPRVTSFDRAATTVDTAVSYYILVDVDGDWKRLRNVASDQLPNSPVSSDPQLTKYAVAVTLVEETSERFAEFPPTVDAEDVELIDWSG</sequence>
<accession>A0A1I3R4F8</accession>
<gene>
    <name evidence="1" type="ORF">SAMN05443661_12735</name>
</gene>
<dbReference type="GeneID" id="14209256"/>
<protein>
    <submittedName>
        <fullName evidence="1">Uncharacterized protein</fullName>
    </submittedName>
</protein>
<reference evidence="1 2" key="1">
    <citation type="submission" date="2016-10" db="EMBL/GenBank/DDBJ databases">
        <authorList>
            <person name="de Groot N.N."/>
        </authorList>
    </citation>
    <scope>NUCLEOTIDE SEQUENCE [LARGE SCALE GENOMIC DNA]</scope>
    <source>
        <strain evidence="1 2">SP2</strain>
    </source>
</reference>
<proteinExistence type="predicted"/>
<organism evidence="1 2">
    <name type="scientific">Natronobacterium gregoryi</name>
    <dbReference type="NCBI Taxonomy" id="44930"/>
    <lineage>
        <taxon>Archaea</taxon>
        <taxon>Methanobacteriati</taxon>
        <taxon>Methanobacteriota</taxon>
        <taxon>Stenosarchaea group</taxon>
        <taxon>Halobacteria</taxon>
        <taxon>Halobacteriales</taxon>
        <taxon>Natrialbaceae</taxon>
        <taxon>Natronobacterium</taxon>
    </lineage>
</organism>
<dbReference type="RefSeq" id="WP_005576991.1">
    <property type="nucleotide sequence ID" value="NZ_FORO01000027.1"/>
</dbReference>
<dbReference type="OrthoDB" id="380963at2157"/>